<comment type="caution">
    <text evidence="1">The sequence shown here is derived from an EMBL/GenBank/DDBJ whole genome shotgun (WGS) entry which is preliminary data.</text>
</comment>
<accession>A0A7W8VCC6</accession>
<dbReference type="AlphaFoldDB" id="A0A7W8VCC6"/>
<organism evidence="1 2">
    <name type="scientific">Nocardiopsis composta</name>
    <dbReference type="NCBI Taxonomy" id="157465"/>
    <lineage>
        <taxon>Bacteria</taxon>
        <taxon>Bacillati</taxon>
        <taxon>Actinomycetota</taxon>
        <taxon>Actinomycetes</taxon>
        <taxon>Streptosporangiales</taxon>
        <taxon>Nocardiopsidaceae</taxon>
        <taxon>Nocardiopsis</taxon>
    </lineage>
</organism>
<protein>
    <submittedName>
        <fullName evidence="1">Putative membrane protein</fullName>
    </submittedName>
</protein>
<evidence type="ECO:0000313" key="1">
    <source>
        <dbReference type="EMBL" id="MBB5430825.1"/>
    </source>
</evidence>
<gene>
    <name evidence="1" type="ORF">HDA36_000909</name>
</gene>
<reference evidence="1 2" key="1">
    <citation type="submission" date="2020-08" db="EMBL/GenBank/DDBJ databases">
        <title>Sequencing the genomes of 1000 actinobacteria strains.</title>
        <authorList>
            <person name="Klenk H.-P."/>
        </authorList>
    </citation>
    <scope>NUCLEOTIDE SEQUENCE [LARGE SCALE GENOMIC DNA]</scope>
    <source>
        <strain evidence="1 2">DSM 44551</strain>
    </source>
</reference>
<proteinExistence type="predicted"/>
<dbReference type="RefSeq" id="WP_184388990.1">
    <property type="nucleotide sequence ID" value="NZ_BAAAJD010000049.1"/>
</dbReference>
<dbReference type="EMBL" id="JACHDB010000001">
    <property type="protein sequence ID" value="MBB5430825.1"/>
    <property type="molecule type" value="Genomic_DNA"/>
</dbReference>
<name>A0A7W8VCC6_9ACTN</name>
<dbReference type="Proteomes" id="UP000572635">
    <property type="component" value="Unassembled WGS sequence"/>
</dbReference>
<keyword evidence="2" id="KW-1185">Reference proteome</keyword>
<evidence type="ECO:0000313" key="2">
    <source>
        <dbReference type="Proteomes" id="UP000572635"/>
    </source>
</evidence>
<sequence length="71" mass="7907">MPVLSAFVIVLALAAVVMVTVVAAAAGRALPAPPPEEPRRRDPVLDELRRRYAIGEIDREEFLQRKIDLEE</sequence>